<evidence type="ECO:0000256" key="8">
    <source>
        <dbReference type="ARBA" id="ARBA00023004"/>
    </source>
</evidence>
<dbReference type="PANTHER" id="PTHR32552">
    <property type="entry name" value="FERRICHROME IRON RECEPTOR-RELATED"/>
    <property type="match status" value="1"/>
</dbReference>
<evidence type="ECO:0000259" key="18">
    <source>
        <dbReference type="Pfam" id="PF00593"/>
    </source>
</evidence>
<keyword evidence="21" id="KW-1185">Reference proteome</keyword>
<dbReference type="Pfam" id="PF00593">
    <property type="entry name" value="TonB_dep_Rec_b-barrel"/>
    <property type="match status" value="1"/>
</dbReference>
<name>A0ABU5IDS7_9BURK</name>
<sequence>MNFPFQRPAALCGLALLALTPIARAAEAAVQEPSLVALADMPVQPVVVTATRFPENADRLPFGVSVITAEELQKSGAFTVNEALVQLLGLPGRLDLTGGGNTSIDLRGFGETAFSNQAVIVDGLRVNEGDLIGPQLAQIPVEAIERIEVIRGNASVLYGEGATAGAIVISTRAGTGAQRNGGQVRATAGSYGLRELRGSVTAAMGDFALDASAQRRNADNYRDNARSELEAGSLGGQWRSGDLRLGARIADDKLDARLPGELTAQQYADNPRQTAKPNDWGNIHNQRRSVFAQTIVGDWSVGLDAGWRQKEVRSLTTFRGIASPYDYDIEANTQSLRARGEWALGSTRHAVTVGIDRSHWERTVLGQYGTRATQQSIGFYAKDDVDLSEGTRLSAGVRSEKFDKRFDSGFGVTTIDDRLPAWDLGLTQSLGQGVAAFGRVGRSFRLANADEYGYSTPGASTLRPQISRDVELGTRWTHAKGRVEARIYRSALRDEIGFDQLTYTNVNFDRTRRQGLEVEARQALSSTLDLRANAAWRRAKFTAGQYEGKEVALVPKSSLAVNLDWTPMPQHRVGFGVQLVSSQHADFANQCTIPGYATTQARYAYQWRDAEFALVMSNLGNHRYYTLAYACDSGTTSNLYPEPGRTAAASVTVRF</sequence>
<feature type="chain" id="PRO_5046393843" evidence="17">
    <location>
        <begin position="26"/>
        <end position="655"/>
    </location>
</feature>
<dbReference type="SUPFAM" id="SSF56935">
    <property type="entry name" value="Porins"/>
    <property type="match status" value="1"/>
</dbReference>
<keyword evidence="4 14" id="KW-1134">Transmembrane beta strand</keyword>
<evidence type="ECO:0000256" key="3">
    <source>
        <dbReference type="ARBA" id="ARBA00022448"/>
    </source>
</evidence>
<comment type="subcellular location">
    <subcellularLocation>
        <location evidence="1 14">Cell outer membrane</location>
        <topology evidence="1 14">Multi-pass membrane protein</topology>
    </subcellularLocation>
</comment>
<dbReference type="InterPro" id="IPR010917">
    <property type="entry name" value="TonB_rcpt_CS"/>
</dbReference>
<dbReference type="InterPro" id="IPR037066">
    <property type="entry name" value="Plug_dom_sf"/>
</dbReference>
<dbReference type="Gene3D" id="2.40.170.20">
    <property type="entry name" value="TonB-dependent receptor, beta-barrel domain"/>
    <property type="match status" value="1"/>
</dbReference>
<evidence type="ECO:0000256" key="14">
    <source>
        <dbReference type="PROSITE-ProRule" id="PRU01360"/>
    </source>
</evidence>
<evidence type="ECO:0000256" key="17">
    <source>
        <dbReference type="SAM" id="SignalP"/>
    </source>
</evidence>
<evidence type="ECO:0000256" key="11">
    <source>
        <dbReference type="ARBA" id="ARBA00023136"/>
    </source>
</evidence>
<evidence type="ECO:0000256" key="4">
    <source>
        <dbReference type="ARBA" id="ARBA00022452"/>
    </source>
</evidence>
<comment type="similarity">
    <text evidence="2 14 16">Belongs to the TonB-dependent receptor family.</text>
</comment>
<keyword evidence="13 14" id="KW-0998">Cell outer membrane</keyword>
<keyword evidence="5" id="KW-0410">Iron transport</keyword>
<evidence type="ECO:0000256" key="9">
    <source>
        <dbReference type="ARBA" id="ARBA00023065"/>
    </source>
</evidence>
<evidence type="ECO:0000256" key="5">
    <source>
        <dbReference type="ARBA" id="ARBA00022496"/>
    </source>
</evidence>
<dbReference type="InterPro" id="IPR039426">
    <property type="entry name" value="TonB-dep_rcpt-like"/>
</dbReference>
<feature type="domain" description="TonB-dependent receptor-like beta-barrel" evidence="18">
    <location>
        <begin position="232"/>
        <end position="617"/>
    </location>
</feature>
<organism evidence="20 21">
    <name type="scientific">Azohydromonas lata</name>
    <dbReference type="NCBI Taxonomy" id="45677"/>
    <lineage>
        <taxon>Bacteria</taxon>
        <taxon>Pseudomonadati</taxon>
        <taxon>Pseudomonadota</taxon>
        <taxon>Betaproteobacteria</taxon>
        <taxon>Burkholderiales</taxon>
        <taxon>Sphaerotilaceae</taxon>
        <taxon>Azohydromonas</taxon>
    </lineage>
</organism>
<feature type="signal peptide" evidence="17">
    <location>
        <begin position="1"/>
        <end position="25"/>
    </location>
</feature>
<accession>A0ABU5IDS7</accession>
<evidence type="ECO:0000256" key="1">
    <source>
        <dbReference type="ARBA" id="ARBA00004571"/>
    </source>
</evidence>
<evidence type="ECO:0000256" key="15">
    <source>
        <dbReference type="PROSITE-ProRule" id="PRU10144"/>
    </source>
</evidence>
<dbReference type="InterPro" id="IPR012910">
    <property type="entry name" value="Plug_dom"/>
</dbReference>
<dbReference type="RefSeq" id="WP_322465614.1">
    <property type="nucleotide sequence ID" value="NZ_JAXOJX010000016.1"/>
</dbReference>
<dbReference type="PROSITE" id="PS52016">
    <property type="entry name" value="TONB_DEPENDENT_REC_3"/>
    <property type="match status" value="1"/>
</dbReference>
<dbReference type="InterPro" id="IPR036942">
    <property type="entry name" value="Beta-barrel_TonB_sf"/>
</dbReference>
<feature type="short sequence motif" description="TonB C-terminal box" evidence="15">
    <location>
        <begin position="638"/>
        <end position="655"/>
    </location>
</feature>
<keyword evidence="6 14" id="KW-0812">Transmembrane</keyword>
<keyword evidence="3 14" id="KW-0813">Transport</keyword>
<proteinExistence type="inferred from homology"/>
<dbReference type="Gene3D" id="2.170.130.10">
    <property type="entry name" value="TonB-dependent receptor, plug domain"/>
    <property type="match status" value="1"/>
</dbReference>
<keyword evidence="12 20" id="KW-0675">Receptor</keyword>
<evidence type="ECO:0000256" key="7">
    <source>
        <dbReference type="ARBA" id="ARBA00022729"/>
    </source>
</evidence>
<keyword evidence="11 14" id="KW-0472">Membrane</keyword>
<feature type="domain" description="TonB-dependent receptor plug" evidence="19">
    <location>
        <begin position="59"/>
        <end position="166"/>
    </location>
</feature>
<evidence type="ECO:0000256" key="10">
    <source>
        <dbReference type="ARBA" id="ARBA00023077"/>
    </source>
</evidence>
<comment type="caution">
    <text evidence="20">The sequence shown here is derived from an EMBL/GenBank/DDBJ whole genome shotgun (WGS) entry which is preliminary data.</text>
</comment>
<protein>
    <submittedName>
        <fullName evidence="20">TonB-dependent receptor</fullName>
    </submittedName>
</protein>
<keyword evidence="9" id="KW-0406">Ion transport</keyword>
<keyword evidence="7 17" id="KW-0732">Signal</keyword>
<gene>
    <name evidence="20" type="ORF">SM757_11900</name>
</gene>
<dbReference type="EMBL" id="JAXOJX010000016">
    <property type="protein sequence ID" value="MDZ5457273.1"/>
    <property type="molecule type" value="Genomic_DNA"/>
</dbReference>
<evidence type="ECO:0000256" key="13">
    <source>
        <dbReference type="ARBA" id="ARBA00023237"/>
    </source>
</evidence>
<evidence type="ECO:0000256" key="16">
    <source>
        <dbReference type="RuleBase" id="RU003357"/>
    </source>
</evidence>
<dbReference type="InterPro" id="IPR000531">
    <property type="entry name" value="Beta-barrel_TonB"/>
</dbReference>
<evidence type="ECO:0000256" key="6">
    <source>
        <dbReference type="ARBA" id="ARBA00022692"/>
    </source>
</evidence>
<evidence type="ECO:0000256" key="12">
    <source>
        <dbReference type="ARBA" id="ARBA00023170"/>
    </source>
</evidence>
<dbReference type="Pfam" id="PF07715">
    <property type="entry name" value="Plug"/>
    <property type="match status" value="1"/>
</dbReference>
<evidence type="ECO:0000256" key="2">
    <source>
        <dbReference type="ARBA" id="ARBA00009810"/>
    </source>
</evidence>
<evidence type="ECO:0000313" key="20">
    <source>
        <dbReference type="EMBL" id="MDZ5457273.1"/>
    </source>
</evidence>
<dbReference type="CDD" id="cd01347">
    <property type="entry name" value="ligand_gated_channel"/>
    <property type="match status" value="1"/>
</dbReference>
<reference evidence="20 21" key="1">
    <citation type="submission" date="2023-11" db="EMBL/GenBank/DDBJ databases">
        <title>Draft genome of Azohydromonas lata strain H1 (DSM1123), a polyhydroxyalkanoate producer.</title>
        <authorList>
            <person name="Traversa D."/>
            <person name="D'Addabbo P."/>
            <person name="Pazzani C."/>
            <person name="Manzari C."/>
            <person name="Chiara M."/>
            <person name="Scrascia M."/>
        </authorList>
    </citation>
    <scope>NUCLEOTIDE SEQUENCE [LARGE SCALE GENOMIC DNA]</scope>
    <source>
        <strain evidence="20 21">H1</strain>
    </source>
</reference>
<evidence type="ECO:0000313" key="21">
    <source>
        <dbReference type="Proteomes" id="UP001293718"/>
    </source>
</evidence>
<dbReference type="PANTHER" id="PTHR32552:SF89">
    <property type="entry name" value="CATECHOLATE SIDEROPHORE RECEPTOR FIU"/>
    <property type="match status" value="1"/>
</dbReference>
<evidence type="ECO:0000259" key="19">
    <source>
        <dbReference type="Pfam" id="PF07715"/>
    </source>
</evidence>
<keyword evidence="8" id="KW-0408">Iron</keyword>
<keyword evidence="10 16" id="KW-0798">TonB box</keyword>
<dbReference type="Proteomes" id="UP001293718">
    <property type="component" value="Unassembled WGS sequence"/>
</dbReference>
<dbReference type="PROSITE" id="PS01156">
    <property type="entry name" value="TONB_DEPENDENT_REC_2"/>
    <property type="match status" value="1"/>
</dbReference>